<evidence type="ECO:0000259" key="1">
    <source>
        <dbReference type="PROSITE" id="PS51464"/>
    </source>
</evidence>
<dbReference type="EMBL" id="WUXR01000003">
    <property type="protein sequence ID" value="MBM4565608.1"/>
    <property type="molecule type" value="Genomic_DNA"/>
</dbReference>
<organism evidence="2 3">
    <name type="scientific">Rhodococcus hoagii</name>
    <name type="common">Corynebacterium equii</name>
    <dbReference type="NCBI Taxonomy" id="43767"/>
    <lineage>
        <taxon>Bacteria</taxon>
        <taxon>Bacillati</taxon>
        <taxon>Actinomycetota</taxon>
        <taxon>Actinomycetes</taxon>
        <taxon>Mycobacteriales</taxon>
        <taxon>Nocardiaceae</taxon>
        <taxon>Prescottella</taxon>
    </lineage>
</organism>
<dbReference type="AlphaFoldDB" id="A0A9Q2P4Q6"/>
<sequence length="113" mass="11579">MCVAVSDSGMNAYTIDAARAAHDTGAHVVGVTAHARSSLAELADTALIVGSGSGPYAAHGVSATIIQLTFLLGLQVAVSEVDGTSRASTERDVEHLVALMNPKHEPLDPTDLD</sequence>
<reference evidence="2" key="1">
    <citation type="submission" date="2019-11" db="EMBL/GenBank/DDBJ databases">
        <title>Spread of Macrolides and rifampicin resistant Rhodococcus equi in clinical isolates in the USA.</title>
        <authorList>
            <person name="Alvarez-Narvaez S."/>
            <person name="Huber L."/>
            <person name="Cohen N.D."/>
            <person name="Slovis N."/>
            <person name="Greiter M."/>
            <person name="Giguere S."/>
            <person name="Hart K."/>
        </authorList>
    </citation>
    <scope>NUCLEOTIDE SEQUENCE</scope>
    <source>
        <strain evidence="2">Lh_17</strain>
    </source>
</reference>
<dbReference type="InterPro" id="IPR001347">
    <property type="entry name" value="SIS_dom"/>
</dbReference>
<dbReference type="GO" id="GO:0097367">
    <property type="term" value="F:carbohydrate derivative binding"/>
    <property type="evidence" value="ECO:0007669"/>
    <property type="project" value="InterPro"/>
</dbReference>
<dbReference type="GO" id="GO:1901135">
    <property type="term" value="P:carbohydrate derivative metabolic process"/>
    <property type="evidence" value="ECO:0007669"/>
    <property type="project" value="InterPro"/>
</dbReference>
<name>A0A9Q2P4Q6_RHOHA</name>
<dbReference type="SUPFAM" id="SSF53697">
    <property type="entry name" value="SIS domain"/>
    <property type="match status" value="1"/>
</dbReference>
<dbReference type="PROSITE" id="PS51464">
    <property type="entry name" value="SIS"/>
    <property type="match status" value="1"/>
</dbReference>
<evidence type="ECO:0000313" key="2">
    <source>
        <dbReference type="EMBL" id="MBM4565608.1"/>
    </source>
</evidence>
<feature type="domain" description="SIS" evidence="1">
    <location>
        <begin position="1"/>
        <end position="84"/>
    </location>
</feature>
<accession>A0A9Q2P4Q6</accession>
<gene>
    <name evidence="2" type="ORF">GS441_09200</name>
</gene>
<comment type="caution">
    <text evidence="2">The sequence shown here is derived from an EMBL/GenBank/DDBJ whole genome shotgun (WGS) entry which is preliminary data.</text>
</comment>
<dbReference type="Proteomes" id="UP000808906">
    <property type="component" value="Unassembled WGS sequence"/>
</dbReference>
<evidence type="ECO:0000313" key="3">
    <source>
        <dbReference type="Proteomes" id="UP000808906"/>
    </source>
</evidence>
<dbReference type="Gene3D" id="3.40.50.10490">
    <property type="entry name" value="Glucose-6-phosphate isomerase like protein, domain 1"/>
    <property type="match status" value="1"/>
</dbReference>
<dbReference type="InterPro" id="IPR046348">
    <property type="entry name" value="SIS_dom_sf"/>
</dbReference>
<protein>
    <recommendedName>
        <fullName evidence="1">SIS domain-containing protein</fullName>
    </recommendedName>
</protein>
<proteinExistence type="predicted"/>